<evidence type="ECO:0000313" key="2">
    <source>
        <dbReference type="EMBL" id="NKE72270.1"/>
    </source>
</evidence>
<dbReference type="EMBL" id="VTOW01000003">
    <property type="protein sequence ID" value="NKE72270.1"/>
    <property type="molecule type" value="Genomic_DNA"/>
</dbReference>
<dbReference type="AlphaFoldDB" id="A0A7X6DS14"/>
<dbReference type="Gene3D" id="3.30.1460.30">
    <property type="entry name" value="YgaC/TfoX-N like chaperone"/>
    <property type="match status" value="1"/>
</dbReference>
<gene>
    <name evidence="2" type="ORF">MNODULE_16085</name>
</gene>
<name>A0A7X6DS14_9BACT</name>
<comment type="caution">
    <text evidence="2">The sequence shown here is derived from an EMBL/GenBank/DDBJ whole genome shotgun (WGS) entry which is preliminary data.</text>
</comment>
<dbReference type="InterPro" id="IPR007076">
    <property type="entry name" value="TfoX_N"/>
</dbReference>
<organism evidence="2 3">
    <name type="scientific">Candidatus Manganitrophus noduliformans</name>
    <dbReference type="NCBI Taxonomy" id="2606439"/>
    <lineage>
        <taxon>Bacteria</taxon>
        <taxon>Pseudomonadati</taxon>
        <taxon>Nitrospirota</taxon>
        <taxon>Nitrospiria</taxon>
        <taxon>Candidatus Troglogloeales</taxon>
        <taxon>Candidatus Manganitrophaceae</taxon>
        <taxon>Candidatus Manganitrophus</taxon>
    </lineage>
</organism>
<reference evidence="2 3" key="1">
    <citation type="journal article" date="2020" name="Nature">
        <title>Bacterial chemolithoautotrophy via manganese oxidation.</title>
        <authorList>
            <person name="Yu H."/>
            <person name="Leadbetter J.R."/>
        </authorList>
    </citation>
    <scope>NUCLEOTIDE SEQUENCE [LARGE SCALE GENOMIC DNA]</scope>
    <source>
        <strain evidence="2 3">Mn-1</strain>
    </source>
</reference>
<feature type="domain" description="TfoX N-terminal" evidence="1">
    <location>
        <begin position="15"/>
        <end position="69"/>
    </location>
</feature>
<sequence>MPYNKSLSDRLQPLLKTRKGFSEKEMFGGVGFLLNGNMCVGVYKEFLILRLGKEEADRALNKSMSNHSTSTAGQCPDG</sequence>
<dbReference type="Pfam" id="PF04993">
    <property type="entry name" value="TfoX_N"/>
    <property type="match status" value="1"/>
</dbReference>
<evidence type="ECO:0000259" key="1">
    <source>
        <dbReference type="Pfam" id="PF04993"/>
    </source>
</evidence>
<accession>A0A7X6DS14</accession>
<proteinExistence type="predicted"/>
<dbReference type="SUPFAM" id="SSF159894">
    <property type="entry name" value="YgaC/TfoX-N like"/>
    <property type="match status" value="1"/>
</dbReference>
<protein>
    <submittedName>
        <fullName evidence="2">TfoX/Sxy family protein</fullName>
    </submittedName>
</protein>
<evidence type="ECO:0000313" key="3">
    <source>
        <dbReference type="Proteomes" id="UP000534783"/>
    </source>
</evidence>
<keyword evidence="3" id="KW-1185">Reference proteome</keyword>
<dbReference type="RefSeq" id="WP_168061772.1">
    <property type="nucleotide sequence ID" value="NZ_VTOW01000003.1"/>
</dbReference>
<dbReference type="Proteomes" id="UP000534783">
    <property type="component" value="Unassembled WGS sequence"/>
</dbReference>